<comment type="caution">
    <text evidence="2">The sequence shown here is derived from an EMBL/GenBank/DDBJ whole genome shotgun (WGS) entry which is preliminary data.</text>
</comment>
<protein>
    <submittedName>
        <fullName evidence="2">Uncharacterized protein</fullName>
    </submittedName>
</protein>
<gene>
    <name evidence="2" type="ORF">SLS60_010800</name>
</gene>
<dbReference type="Proteomes" id="UP001521785">
    <property type="component" value="Unassembled WGS sequence"/>
</dbReference>
<keyword evidence="3" id="KW-1185">Reference proteome</keyword>
<feature type="region of interest" description="Disordered" evidence="1">
    <location>
        <begin position="1"/>
        <end position="20"/>
    </location>
</feature>
<organism evidence="2 3">
    <name type="scientific">Paraconiothyrium brasiliense</name>
    <dbReference type="NCBI Taxonomy" id="300254"/>
    <lineage>
        <taxon>Eukaryota</taxon>
        <taxon>Fungi</taxon>
        <taxon>Dikarya</taxon>
        <taxon>Ascomycota</taxon>
        <taxon>Pezizomycotina</taxon>
        <taxon>Dothideomycetes</taxon>
        <taxon>Pleosporomycetidae</taxon>
        <taxon>Pleosporales</taxon>
        <taxon>Massarineae</taxon>
        <taxon>Didymosphaeriaceae</taxon>
        <taxon>Paraconiothyrium</taxon>
    </lineage>
</organism>
<proteinExistence type="predicted"/>
<dbReference type="EMBL" id="JAKJXO020000019">
    <property type="protein sequence ID" value="KAL1593192.1"/>
    <property type="molecule type" value="Genomic_DNA"/>
</dbReference>
<reference evidence="2 3" key="1">
    <citation type="submission" date="2024-02" db="EMBL/GenBank/DDBJ databases">
        <title>De novo assembly and annotation of 12 fungi associated with fruit tree decline syndrome in Ontario, Canada.</title>
        <authorList>
            <person name="Sulman M."/>
            <person name="Ellouze W."/>
            <person name="Ilyukhin E."/>
        </authorList>
    </citation>
    <scope>NUCLEOTIDE SEQUENCE [LARGE SCALE GENOMIC DNA]</scope>
    <source>
        <strain evidence="2 3">M42-189</strain>
    </source>
</reference>
<sequence>MTLEVSSSARSRTTTNLPSNMTRHFPERAAALKIIRFESIYPWPDWPFAALAITNPTTGTFDHQHAFYKGAHYSLKQIEGVHKLLGIPPIIEFQDYVRTADINRFLADDKSVSTVANYVTGNVSIYSSFWMGGKFAIEKLRQGDLPMAAKMEGLPQCLACFAEELRAVYEKVVKEHGVQPEVTKNWSG</sequence>
<evidence type="ECO:0000313" key="3">
    <source>
        <dbReference type="Proteomes" id="UP001521785"/>
    </source>
</evidence>
<name>A0ABR3QM13_9PLEO</name>
<evidence type="ECO:0000256" key="1">
    <source>
        <dbReference type="SAM" id="MobiDB-lite"/>
    </source>
</evidence>
<evidence type="ECO:0000313" key="2">
    <source>
        <dbReference type="EMBL" id="KAL1593192.1"/>
    </source>
</evidence>
<accession>A0ABR3QM13</accession>